<protein>
    <recommendedName>
        <fullName evidence="1">RNase H type-1 domain-containing protein</fullName>
    </recommendedName>
</protein>
<evidence type="ECO:0000259" key="1">
    <source>
        <dbReference type="Pfam" id="PF13456"/>
    </source>
</evidence>
<dbReference type="PANTHER" id="PTHR47723">
    <property type="entry name" value="OS05G0353850 PROTEIN"/>
    <property type="match status" value="1"/>
</dbReference>
<dbReference type="GO" id="GO:0003676">
    <property type="term" value="F:nucleic acid binding"/>
    <property type="evidence" value="ECO:0007669"/>
    <property type="project" value="InterPro"/>
</dbReference>
<reference evidence="2" key="1">
    <citation type="journal article" date="2023" name="Plant J.">
        <title>Genome sequences and population genomics provide insights into the demographic history, inbreeding, and mutation load of two 'living fossil' tree species of Dipteronia.</title>
        <authorList>
            <person name="Feng Y."/>
            <person name="Comes H.P."/>
            <person name="Chen J."/>
            <person name="Zhu S."/>
            <person name="Lu R."/>
            <person name="Zhang X."/>
            <person name="Li P."/>
            <person name="Qiu J."/>
            <person name="Olsen K.M."/>
            <person name="Qiu Y."/>
        </authorList>
    </citation>
    <scope>NUCLEOTIDE SEQUENCE</scope>
    <source>
        <strain evidence="2">NBL</strain>
    </source>
</reference>
<gene>
    <name evidence="2" type="ORF">Dsin_028768</name>
</gene>
<dbReference type="Pfam" id="PF13456">
    <property type="entry name" value="RVT_3"/>
    <property type="match status" value="1"/>
</dbReference>
<name>A0AAE0DVV2_9ROSI</name>
<dbReference type="PANTHER" id="PTHR47723:SF23">
    <property type="entry name" value="REVERSE TRANSCRIPTASE-LIKE PROTEIN"/>
    <property type="match status" value="1"/>
</dbReference>
<proteinExistence type="predicted"/>
<keyword evidence="3" id="KW-1185">Reference proteome</keyword>
<dbReference type="Gene3D" id="3.30.420.10">
    <property type="entry name" value="Ribonuclease H-like superfamily/Ribonuclease H"/>
    <property type="match status" value="1"/>
</dbReference>
<feature type="domain" description="RNase H type-1" evidence="1">
    <location>
        <begin position="103"/>
        <end position="219"/>
    </location>
</feature>
<dbReference type="Proteomes" id="UP001281410">
    <property type="component" value="Unassembled WGS sequence"/>
</dbReference>
<sequence length="253" mass="28406">MYVSFSDQIRVLLKAAIHVVVWSVWYSHNEWIFEGKSVDFKAALSLVWRSVYDANSLGISCMRNCVDDLLILYRFGLSGRPGKAPVIRSVVWSLPAPGWIKVNTDGAALGSPGVGGCRGVFWTCRSFVKACFAFPLGQVFAFEVEFLTVSLAINYAWNLGWLESDSSYVVQLLSIRSDQVTWHVCQAWQRCIHQISHMAFQVSHIFRAGNQVADALSKHVLGLSSDSWWSSTHSFYSSLVGNDCMGRELFRFS</sequence>
<organism evidence="2 3">
    <name type="scientific">Dipteronia sinensis</name>
    <dbReference type="NCBI Taxonomy" id="43782"/>
    <lineage>
        <taxon>Eukaryota</taxon>
        <taxon>Viridiplantae</taxon>
        <taxon>Streptophyta</taxon>
        <taxon>Embryophyta</taxon>
        <taxon>Tracheophyta</taxon>
        <taxon>Spermatophyta</taxon>
        <taxon>Magnoliopsida</taxon>
        <taxon>eudicotyledons</taxon>
        <taxon>Gunneridae</taxon>
        <taxon>Pentapetalae</taxon>
        <taxon>rosids</taxon>
        <taxon>malvids</taxon>
        <taxon>Sapindales</taxon>
        <taxon>Sapindaceae</taxon>
        <taxon>Hippocastanoideae</taxon>
        <taxon>Acereae</taxon>
        <taxon>Dipteronia</taxon>
    </lineage>
</organism>
<dbReference type="GO" id="GO:0004523">
    <property type="term" value="F:RNA-DNA hybrid ribonuclease activity"/>
    <property type="evidence" value="ECO:0007669"/>
    <property type="project" value="InterPro"/>
</dbReference>
<evidence type="ECO:0000313" key="2">
    <source>
        <dbReference type="EMBL" id="KAK3189207.1"/>
    </source>
</evidence>
<accession>A0AAE0DVV2</accession>
<dbReference type="InterPro" id="IPR044730">
    <property type="entry name" value="RNase_H-like_dom_plant"/>
</dbReference>
<comment type="caution">
    <text evidence="2">The sequence shown here is derived from an EMBL/GenBank/DDBJ whole genome shotgun (WGS) entry which is preliminary data.</text>
</comment>
<dbReference type="AlphaFoldDB" id="A0AAE0DVV2"/>
<evidence type="ECO:0000313" key="3">
    <source>
        <dbReference type="Proteomes" id="UP001281410"/>
    </source>
</evidence>
<dbReference type="SUPFAM" id="SSF53098">
    <property type="entry name" value="Ribonuclease H-like"/>
    <property type="match status" value="1"/>
</dbReference>
<dbReference type="CDD" id="cd06222">
    <property type="entry name" value="RNase_H_like"/>
    <property type="match status" value="1"/>
</dbReference>
<dbReference type="InterPro" id="IPR012337">
    <property type="entry name" value="RNaseH-like_sf"/>
</dbReference>
<dbReference type="InterPro" id="IPR036397">
    <property type="entry name" value="RNaseH_sf"/>
</dbReference>
<dbReference type="InterPro" id="IPR002156">
    <property type="entry name" value="RNaseH_domain"/>
</dbReference>
<dbReference type="InterPro" id="IPR053151">
    <property type="entry name" value="RNase_H-like"/>
</dbReference>
<dbReference type="EMBL" id="JANJYJ010000009">
    <property type="protein sequence ID" value="KAK3189207.1"/>
    <property type="molecule type" value="Genomic_DNA"/>
</dbReference>